<evidence type="ECO:0000256" key="7">
    <source>
        <dbReference type="ARBA" id="ARBA00022833"/>
    </source>
</evidence>
<keyword evidence="8 12" id="KW-0067">ATP-binding</keyword>
<dbReference type="InterPro" id="IPR027417">
    <property type="entry name" value="P-loop_NTPase"/>
</dbReference>
<dbReference type="GO" id="GO:1990077">
    <property type="term" value="C:primosome complex"/>
    <property type="evidence" value="ECO:0007669"/>
    <property type="project" value="UniProtKB-UniRule"/>
</dbReference>
<comment type="cofactor">
    <cofactor evidence="12">
        <name>Zn(2+)</name>
        <dbReference type="ChEBI" id="CHEBI:29105"/>
    </cofactor>
    <text evidence="12">Binds 2 zinc ions per subunit.</text>
</comment>
<feature type="binding site" evidence="12">
    <location>
        <position position="496"/>
    </location>
    <ligand>
        <name>Zn(2+)</name>
        <dbReference type="ChEBI" id="CHEBI:29105"/>
        <label>2</label>
    </ligand>
</feature>
<evidence type="ECO:0000313" key="15">
    <source>
        <dbReference type="EMBL" id="SEH15253.1"/>
    </source>
</evidence>
<keyword evidence="6 12" id="KW-0347">Helicase</keyword>
<dbReference type="GO" id="GO:0016887">
    <property type="term" value="F:ATP hydrolysis activity"/>
    <property type="evidence" value="ECO:0007669"/>
    <property type="project" value="RHEA"/>
</dbReference>
<sequence length="753" mass="80903">MDREAGTVGERANNRERPAPVTAPAEAVIARVYPLLSTRAVDRPFDYLVDTFVGGDAGELGRGSLLVVPFGRERAIGVVVELLRESELPRSRLRRPLALLAESLPSSLVELCLWLAERYCTTPARAFALALPPGLTARARRQGTARRALLELTEAGRQALGAANQRLGARQRELLAALADGPLATEALAEAGLAATRESLRRLERRGLVRRRPVGTVALRGRGIAVGRLLRDAVPTAAQRKALEVIEARLSEPQPAPLLLHGVTGSGKTEVYLRAAESCLEQGRSVIVLVPEIALAPQTVARFEARFGDAVAVLHSGLEQAVRRGEWQRLRSGAARVCVGARSALFAPCEQLGLVIVDEEHDDAYKQQQDPRYDARRVAEELARRAGALLLAGSATPRVESFARWQRVALQERADGSRLPPVEVVRSEAHGRLAQAAIDALEEVRTRRAKAIVLLNRRGYAPYAACRSCGRALGCPNCDVALVWHRAVRLLRCHHCGYAERPTGRCPSCGSVSLVLGGAGTEQLEQALAALVDPLPVFRLDADTSAATGPARVLAAFERAEAGVLLGTQMVAKGHDFAGVELGLVVAADAALALPDHRAQERVFQLVTQLAGRVGRGSQRGRVIVQASDPQARALRYAARHDADGFVSEELEWRRALGYPPFVELIEIELGSATAGAELAAAERVRSELAQAGVAALGPAPLFRRAGKFRARLVVKAEPPAEHKLQAIREVVAELARARALGEATLVVDVDPC</sequence>
<dbReference type="AlphaFoldDB" id="A0A1H6FZ12"/>
<dbReference type="Pfam" id="PF17764">
    <property type="entry name" value="PriA_3primeBD"/>
    <property type="match status" value="1"/>
</dbReference>
<feature type="binding site" evidence="12">
    <location>
        <position position="493"/>
    </location>
    <ligand>
        <name>Zn(2+)</name>
        <dbReference type="ChEBI" id="CHEBI:29105"/>
        <label>2</label>
    </ligand>
</feature>
<dbReference type="InterPro" id="IPR011545">
    <property type="entry name" value="DEAD/DEAH_box_helicase_dom"/>
</dbReference>
<evidence type="ECO:0000256" key="12">
    <source>
        <dbReference type="HAMAP-Rule" id="MF_00983"/>
    </source>
</evidence>
<dbReference type="PROSITE" id="PS51192">
    <property type="entry name" value="HELICASE_ATP_BIND_1"/>
    <property type="match status" value="1"/>
</dbReference>
<keyword evidence="3 12" id="KW-0479">Metal-binding</keyword>
<keyword evidence="2 12" id="KW-0235">DNA replication</keyword>
<dbReference type="PANTHER" id="PTHR30580">
    <property type="entry name" value="PRIMOSOMAL PROTEIN N"/>
    <property type="match status" value="1"/>
</dbReference>
<keyword evidence="9 12" id="KW-0238">DNA-binding</keyword>
<comment type="function">
    <text evidence="12">Initiates the restart of stalled replication forks, which reloads the replicative helicase on sites other than the origin of replication. Recognizes and binds to abandoned replication forks and remodels them to uncover a helicase loading site. Promotes assembly of the primosome at these replication forks.</text>
</comment>
<evidence type="ECO:0000256" key="8">
    <source>
        <dbReference type="ARBA" id="ARBA00022840"/>
    </source>
</evidence>
<comment type="catalytic activity">
    <reaction evidence="12">
        <text>Couples ATP hydrolysis with the unwinding of duplex DNA by translocating in the 3'-5' direction.</text>
        <dbReference type="EC" id="5.6.2.4"/>
    </reaction>
</comment>
<keyword evidence="1 12" id="KW-0639">Primosome</keyword>
<dbReference type="HAMAP" id="MF_00983">
    <property type="entry name" value="PriA"/>
    <property type="match status" value="1"/>
</dbReference>
<evidence type="ECO:0000256" key="5">
    <source>
        <dbReference type="ARBA" id="ARBA00022801"/>
    </source>
</evidence>
<dbReference type="GO" id="GO:0006270">
    <property type="term" value="P:DNA replication initiation"/>
    <property type="evidence" value="ECO:0007669"/>
    <property type="project" value="TreeGrafter"/>
</dbReference>
<keyword evidence="5 12" id="KW-0378">Hydrolase</keyword>
<dbReference type="EMBL" id="FNWJ01000002">
    <property type="protein sequence ID" value="SEH15253.1"/>
    <property type="molecule type" value="Genomic_DNA"/>
</dbReference>
<evidence type="ECO:0000256" key="3">
    <source>
        <dbReference type="ARBA" id="ARBA00022723"/>
    </source>
</evidence>
<dbReference type="GO" id="GO:0005524">
    <property type="term" value="F:ATP binding"/>
    <property type="evidence" value="ECO:0007669"/>
    <property type="project" value="UniProtKB-UniRule"/>
</dbReference>
<protein>
    <recommendedName>
        <fullName evidence="12">Replication restart protein PriA</fullName>
    </recommendedName>
    <alternativeName>
        <fullName evidence="12">ATP-dependent DNA helicase PriA</fullName>
        <ecNumber evidence="12">5.6.2.4</ecNumber>
    </alternativeName>
    <alternativeName>
        <fullName evidence="12">DNA 3'-5' helicase PriA</fullName>
    </alternativeName>
</protein>
<proteinExistence type="inferred from homology"/>
<dbReference type="GO" id="GO:0006302">
    <property type="term" value="P:double-strand break repair"/>
    <property type="evidence" value="ECO:0007669"/>
    <property type="project" value="InterPro"/>
</dbReference>
<keyword evidence="10 12" id="KW-0413">Isomerase</keyword>
<dbReference type="InterPro" id="IPR014001">
    <property type="entry name" value="Helicase_ATP-bd"/>
</dbReference>
<dbReference type="SMART" id="SM00487">
    <property type="entry name" value="DEXDc"/>
    <property type="match status" value="1"/>
</dbReference>
<dbReference type="NCBIfam" id="TIGR00595">
    <property type="entry name" value="priA"/>
    <property type="match status" value="1"/>
</dbReference>
<feature type="binding site" evidence="12">
    <location>
        <position position="478"/>
    </location>
    <ligand>
        <name>Zn(2+)</name>
        <dbReference type="ChEBI" id="CHEBI:29105"/>
        <label>2</label>
    </ligand>
</feature>
<gene>
    <name evidence="12" type="primary">priA</name>
    <name evidence="15" type="ORF">SAMN02745716_1889</name>
</gene>
<keyword evidence="4 12" id="KW-0547">Nucleotide-binding</keyword>
<evidence type="ECO:0000256" key="2">
    <source>
        <dbReference type="ARBA" id="ARBA00022705"/>
    </source>
</evidence>
<dbReference type="Proteomes" id="UP000222056">
    <property type="component" value="Unassembled WGS sequence"/>
</dbReference>
<dbReference type="STRING" id="29539.SAMN02745716_1889"/>
<dbReference type="Gene3D" id="3.40.1440.60">
    <property type="entry name" value="PriA, 3(prime) DNA-binding domain"/>
    <property type="match status" value="1"/>
</dbReference>
<accession>A0A1H6FZ12</accession>
<evidence type="ECO:0000313" key="16">
    <source>
        <dbReference type="Proteomes" id="UP000222056"/>
    </source>
</evidence>
<dbReference type="InterPro" id="IPR041236">
    <property type="entry name" value="PriA_C"/>
</dbReference>
<dbReference type="Pfam" id="PF18074">
    <property type="entry name" value="PriA_C"/>
    <property type="match status" value="1"/>
</dbReference>
<dbReference type="GO" id="GO:0043138">
    <property type="term" value="F:3'-5' DNA helicase activity"/>
    <property type="evidence" value="ECO:0007669"/>
    <property type="project" value="UniProtKB-EC"/>
</dbReference>
<dbReference type="FunFam" id="3.40.50.300:FF:000489">
    <property type="entry name" value="Primosome assembly protein PriA"/>
    <property type="match status" value="1"/>
</dbReference>
<comment type="subunit">
    <text evidence="12">Component of the replication restart primosome.</text>
</comment>
<evidence type="ECO:0000256" key="13">
    <source>
        <dbReference type="SAM" id="MobiDB-lite"/>
    </source>
</evidence>
<dbReference type="Pfam" id="PF18319">
    <property type="entry name" value="Zn_ribbon_PriA"/>
    <property type="match status" value="1"/>
</dbReference>
<dbReference type="GO" id="GO:0006269">
    <property type="term" value="P:DNA replication, synthesis of primer"/>
    <property type="evidence" value="ECO:0007669"/>
    <property type="project" value="UniProtKB-KW"/>
</dbReference>
<comment type="catalytic activity">
    <reaction evidence="11 12">
        <text>ATP + H2O = ADP + phosphate + H(+)</text>
        <dbReference type="Rhea" id="RHEA:13065"/>
        <dbReference type="ChEBI" id="CHEBI:15377"/>
        <dbReference type="ChEBI" id="CHEBI:15378"/>
        <dbReference type="ChEBI" id="CHEBI:30616"/>
        <dbReference type="ChEBI" id="CHEBI:43474"/>
        <dbReference type="ChEBI" id="CHEBI:456216"/>
        <dbReference type="EC" id="5.6.2.4"/>
    </reaction>
</comment>
<dbReference type="InterPro" id="IPR042115">
    <property type="entry name" value="PriA_3primeBD_sf"/>
</dbReference>
<evidence type="ECO:0000256" key="4">
    <source>
        <dbReference type="ARBA" id="ARBA00022741"/>
    </source>
</evidence>
<dbReference type="InterPro" id="IPR005259">
    <property type="entry name" value="PriA"/>
</dbReference>
<feature type="domain" description="Helicase ATP-binding" evidence="14">
    <location>
        <begin position="249"/>
        <end position="415"/>
    </location>
</feature>
<evidence type="ECO:0000256" key="11">
    <source>
        <dbReference type="ARBA" id="ARBA00048988"/>
    </source>
</evidence>
<comment type="similarity">
    <text evidence="12">Belongs to the helicase family. PriA subfamily.</text>
</comment>
<evidence type="ECO:0000256" key="6">
    <source>
        <dbReference type="ARBA" id="ARBA00022806"/>
    </source>
</evidence>
<dbReference type="GO" id="GO:0003677">
    <property type="term" value="F:DNA binding"/>
    <property type="evidence" value="ECO:0007669"/>
    <property type="project" value="UniProtKB-UniRule"/>
</dbReference>
<evidence type="ECO:0000259" key="14">
    <source>
        <dbReference type="PROSITE" id="PS51192"/>
    </source>
</evidence>
<dbReference type="GO" id="GO:0006310">
    <property type="term" value="P:DNA recombination"/>
    <property type="evidence" value="ECO:0007669"/>
    <property type="project" value="InterPro"/>
</dbReference>
<name>A0A1H6FZ12_THEAL</name>
<feature type="binding site" evidence="12">
    <location>
        <position position="506"/>
    </location>
    <ligand>
        <name>Zn(2+)</name>
        <dbReference type="ChEBI" id="CHEBI:29105"/>
        <label>1</label>
    </ligand>
</feature>
<evidence type="ECO:0000256" key="1">
    <source>
        <dbReference type="ARBA" id="ARBA00022515"/>
    </source>
</evidence>
<dbReference type="Gene3D" id="3.40.50.300">
    <property type="entry name" value="P-loop containing nucleotide triphosphate hydrolases"/>
    <property type="match status" value="2"/>
</dbReference>
<evidence type="ECO:0000256" key="9">
    <source>
        <dbReference type="ARBA" id="ARBA00023125"/>
    </source>
</evidence>
<feature type="binding site" evidence="12">
    <location>
        <position position="469"/>
    </location>
    <ligand>
        <name>Zn(2+)</name>
        <dbReference type="ChEBI" id="CHEBI:29105"/>
        <label>1</label>
    </ligand>
</feature>
<feature type="region of interest" description="Disordered" evidence="13">
    <location>
        <begin position="1"/>
        <end position="20"/>
    </location>
</feature>
<reference evidence="16" key="1">
    <citation type="submission" date="2016-10" db="EMBL/GenBank/DDBJ databases">
        <authorList>
            <person name="Varghese N."/>
            <person name="Submissions S."/>
        </authorList>
    </citation>
    <scope>NUCLEOTIDE SEQUENCE [LARGE SCALE GENOMIC DNA]</scope>
    <source>
        <strain evidence="16">ATCC 35263</strain>
    </source>
</reference>
<dbReference type="InterPro" id="IPR040498">
    <property type="entry name" value="PriA_CRR"/>
</dbReference>
<dbReference type="PANTHER" id="PTHR30580:SF0">
    <property type="entry name" value="PRIMOSOMAL PROTEIN N"/>
    <property type="match status" value="1"/>
</dbReference>
<dbReference type="GO" id="GO:0008270">
    <property type="term" value="F:zinc ion binding"/>
    <property type="evidence" value="ECO:0007669"/>
    <property type="project" value="UniProtKB-UniRule"/>
</dbReference>
<keyword evidence="7 12" id="KW-0862">Zinc</keyword>
<dbReference type="InterPro" id="IPR041222">
    <property type="entry name" value="PriA_3primeBD"/>
</dbReference>
<dbReference type="Pfam" id="PF00270">
    <property type="entry name" value="DEAD"/>
    <property type="match status" value="1"/>
</dbReference>
<dbReference type="EC" id="5.6.2.4" evidence="12"/>
<evidence type="ECO:0000256" key="10">
    <source>
        <dbReference type="ARBA" id="ARBA00023235"/>
    </source>
</evidence>
<feature type="binding site" evidence="12">
    <location>
        <position position="466"/>
    </location>
    <ligand>
        <name>Zn(2+)</name>
        <dbReference type="ChEBI" id="CHEBI:29105"/>
        <label>1</label>
    </ligand>
</feature>
<feature type="binding site" evidence="12">
    <location>
        <position position="509"/>
    </location>
    <ligand>
        <name>Zn(2+)</name>
        <dbReference type="ChEBI" id="CHEBI:29105"/>
        <label>1</label>
    </ligand>
</feature>
<keyword evidence="16" id="KW-1185">Reference proteome</keyword>
<feature type="binding site" evidence="12">
    <location>
        <position position="475"/>
    </location>
    <ligand>
        <name>Zn(2+)</name>
        <dbReference type="ChEBI" id="CHEBI:29105"/>
        <label>2</label>
    </ligand>
</feature>
<organism evidence="15 16">
    <name type="scientific">Thermoleophilum album</name>
    <dbReference type="NCBI Taxonomy" id="29539"/>
    <lineage>
        <taxon>Bacteria</taxon>
        <taxon>Bacillati</taxon>
        <taxon>Actinomycetota</taxon>
        <taxon>Thermoleophilia</taxon>
        <taxon>Thermoleophilales</taxon>
        <taxon>Thermoleophilaceae</taxon>
        <taxon>Thermoleophilum</taxon>
    </lineage>
</organism>
<dbReference type="SUPFAM" id="SSF52540">
    <property type="entry name" value="P-loop containing nucleoside triphosphate hydrolases"/>
    <property type="match status" value="2"/>
</dbReference>